<evidence type="ECO:0000313" key="3">
    <source>
        <dbReference type="Proteomes" id="UP001139493"/>
    </source>
</evidence>
<comment type="caution">
    <text evidence="2">The sequence shown here is derived from an EMBL/GenBank/DDBJ whole genome shotgun (WGS) entry which is preliminary data.</text>
</comment>
<feature type="compositionally biased region" description="Polar residues" evidence="1">
    <location>
        <begin position="32"/>
        <end position="42"/>
    </location>
</feature>
<organism evidence="2 3">
    <name type="scientific">Promicromonospora thailandica</name>
    <dbReference type="NCBI Taxonomy" id="765201"/>
    <lineage>
        <taxon>Bacteria</taxon>
        <taxon>Bacillati</taxon>
        <taxon>Actinomycetota</taxon>
        <taxon>Actinomycetes</taxon>
        <taxon>Micrococcales</taxon>
        <taxon>Promicromonosporaceae</taxon>
        <taxon>Promicromonospora</taxon>
    </lineage>
</organism>
<reference evidence="2" key="1">
    <citation type="submission" date="2022-06" db="EMBL/GenBank/DDBJ databases">
        <title>Genomic Encyclopedia of Archaeal and Bacterial Type Strains, Phase II (KMG-II): from individual species to whole genera.</title>
        <authorList>
            <person name="Goeker M."/>
        </authorList>
    </citation>
    <scope>NUCLEOTIDE SEQUENCE</scope>
    <source>
        <strain evidence="2">DSM 26652</strain>
    </source>
</reference>
<feature type="region of interest" description="Disordered" evidence="1">
    <location>
        <begin position="1"/>
        <end position="43"/>
    </location>
</feature>
<dbReference type="AlphaFoldDB" id="A0A9X2G586"/>
<dbReference type="EMBL" id="JAMTCS010000008">
    <property type="protein sequence ID" value="MCP2265542.1"/>
    <property type="molecule type" value="Genomic_DNA"/>
</dbReference>
<dbReference type="RefSeq" id="WP_253836745.1">
    <property type="nucleotide sequence ID" value="NZ_JAMTCS010000008.1"/>
</dbReference>
<feature type="compositionally biased region" description="Polar residues" evidence="1">
    <location>
        <begin position="1"/>
        <end position="16"/>
    </location>
</feature>
<proteinExistence type="predicted"/>
<sequence length="171" mass="18174">MSATQTPDGVTPSRENVTGDVAGVTPSRDAVTPTSQDVTPDPTSHAAVRDVAAQLGVAPADVVHTLRDVARTIANDPSLCDWCEGTIPEERLRLGARYCSENHRKEASRRRTARRRMFAEHAATGATSGSCDRCGAACHIENALCDACFDALTDQERDARDASPNDVDPGA</sequence>
<accession>A0A9X2G586</accession>
<protein>
    <submittedName>
        <fullName evidence="2">Uncharacterized protein</fullName>
    </submittedName>
</protein>
<name>A0A9X2G586_9MICO</name>
<dbReference type="Proteomes" id="UP001139493">
    <property type="component" value="Unassembled WGS sequence"/>
</dbReference>
<evidence type="ECO:0000313" key="2">
    <source>
        <dbReference type="EMBL" id="MCP2265542.1"/>
    </source>
</evidence>
<evidence type="ECO:0000256" key="1">
    <source>
        <dbReference type="SAM" id="MobiDB-lite"/>
    </source>
</evidence>
<gene>
    <name evidence="2" type="ORF">APR03_002898</name>
</gene>
<keyword evidence="3" id="KW-1185">Reference proteome</keyword>